<dbReference type="RefSeq" id="WP_050057727.1">
    <property type="nucleotide sequence ID" value="NZ_JACHEK010000001.1"/>
</dbReference>
<dbReference type="AlphaFoldDB" id="A0A841JQ04"/>
<feature type="chain" id="PRO_5032282400" description="DUF4424 domain-containing protein" evidence="1">
    <location>
        <begin position="24"/>
        <end position="258"/>
    </location>
</feature>
<feature type="signal peptide" evidence="1">
    <location>
        <begin position="1"/>
        <end position="23"/>
    </location>
</feature>
<comment type="caution">
    <text evidence="2">The sequence shown here is derived from an EMBL/GenBank/DDBJ whole genome shotgun (WGS) entry which is preliminary data.</text>
</comment>
<dbReference type="OrthoDB" id="128756at2"/>
<accession>A0A841JQ04</accession>
<gene>
    <name evidence="2" type="ORF">HNQ77_000443</name>
</gene>
<sequence length="258" mass="27817">MRVKATRLFALLMVFAGPYGLLAQNNGPYTAEFKVTSIQTLANGGTITRETTEKRARDSQGLTFLSHQLPSPAVHNTTTMVNIHDPVAGTSSMWDSVHKQATVTVEPPRDLRGGCWESDSGRMRFFNGPATHANASASSPAAIQAAVSPAQPRLKPVHEDLGTATIQGVEAHGVRTTWTTPVGEVGNDVPLVRTSEVWSSKDPNLVLREITDDPRSGKGTRELTSLDLNEPDASLFAPPADYEVKTIGVHQIPCEQAR</sequence>
<dbReference type="EMBL" id="JACHEK010000001">
    <property type="protein sequence ID" value="MBB6142505.1"/>
    <property type="molecule type" value="Genomic_DNA"/>
</dbReference>
<keyword evidence="3" id="KW-1185">Reference proteome</keyword>
<dbReference type="Proteomes" id="UP000538666">
    <property type="component" value="Unassembled WGS sequence"/>
</dbReference>
<name>A0A841JQ04_9BACT</name>
<evidence type="ECO:0000313" key="3">
    <source>
        <dbReference type="Proteomes" id="UP000538666"/>
    </source>
</evidence>
<keyword evidence="1" id="KW-0732">Signal</keyword>
<proteinExistence type="predicted"/>
<organism evidence="2 3">
    <name type="scientific">Silvibacterium bohemicum</name>
    <dbReference type="NCBI Taxonomy" id="1577686"/>
    <lineage>
        <taxon>Bacteria</taxon>
        <taxon>Pseudomonadati</taxon>
        <taxon>Acidobacteriota</taxon>
        <taxon>Terriglobia</taxon>
        <taxon>Terriglobales</taxon>
        <taxon>Acidobacteriaceae</taxon>
        <taxon>Silvibacterium</taxon>
    </lineage>
</organism>
<reference evidence="2 3" key="1">
    <citation type="submission" date="2020-08" db="EMBL/GenBank/DDBJ databases">
        <title>Genomic Encyclopedia of Type Strains, Phase IV (KMG-IV): sequencing the most valuable type-strain genomes for metagenomic binning, comparative biology and taxonomic classification.</title>
        <authorList>
            <person name="Goeker M."/>
        </authorList>
    </citation>
    <scope>NUCLEOTIDE SEQUENCE [LARGE SCALE GENOMIC DNA]</scope>
    <source>
        <strain evidence="2 3">DSM 103733</strain>
    </source>
</reference>
<evidence type="ECO:0000313" key="2">
    <source>
        <dbReference type="EMBL" id="MBB6142505.1"/>
    </source>
</evidence>
<evidence type="ECO:0008006" key="4">
    <source>
        <dbReference type="Google" id="ProtNLM"/>
    </source>
</evidence>
<evidence type="ECO:0000256" key="1">
    <source>
        <dbReference type="SAM" id="SignalP"/>
    </source>
</evidence>
<protein>
    <recommendedName>
        <fullName evidence="4">DUF4424 domain-containing protein</fullName>
    </recommendedName>
</protein>